<reference evidence="6" key="1">
    <citation type="journal article" date="2017" name="Plant J.">
        <title>The pomegranate (Punica granatum L.) genome and the genomics of punicalagin biosynthesis.</title>
        <authorList>
            <person name="Qin G."/>
            <person name="Xu C."/>
            <person name="Ming R."/>
            <person name="Tang H."/>
            <person name="Guyot R."/>
            <person name="Kramer E.M."/>
            <person name="Hu Y."/>
            <person name="Yi X."/>
            <person name="Qi Y."/>
            <person name="Xu X."/>
            <person name="Gao Z."/>
            <person name="Pan H."/>
            <person name="Jian J."/>
            <person name="Tian Y."/>
            <person name="Yue Z."/>
            <person name="Xu Y."/>
        </authorList>
    </citation>
    <scope>NUCLEOTIDE SEQUENCE [LARGE SCALE GENOMIC DNA]</scope>
    <source>
        <strain evidence="6">cv. Dabenzi</strain>
    </source>
</reference>
<dbReference type="EMBL" id="MTKT01005809">
    <property type="protein sequence ID" value="OWM64602.1"/>
    <property type="molecule type" value="Genomic_DNA"/>
</dbReference>
<accession>A0A218VXK1</accession>
<name>A0A218VXK1_PUNGR</name>
<feature type="domain" description="Tify" evidence="4">
    <location>
        <begin position="513"/>
        <end position="567"/>
    </location>
</feature>
<evidence type="ECO:0000256" key="2">
    <source>
        <dbReference type="ARBA" id="ARBA00023242"/>
    </source>
</evidence>
<comment type="caution">
    <text evidence="5">The sequence shown here is derived from an EMBL/GenBank/DDBJ whole genome shotgun (WGS) entry which is preliminary data.</text>
</comment>
<gene>
    <name evidence="5" type="ORF">CDL15_Pgr020569</name>
</gene>
<evidence type="ECO:0000313" key="5">
    <source>
        <dbReference type="EMBL" id="OWM64602.1"/>
    </source>
</evidence>
<dbReference type="AlphaFoldDB" id="A0A218VXK1"/>
<dbReference type="PANTHER" id="PTHR47025:SF9">
    <property type="entry name" value="PROTEIN, PUTATIVE-RELATED"/>
    <property type="match status" value="1"/>
</dbReference>
<dbReference type="PANTHER" id="PTHR47025">
    <property type="entry name" value="AUTOIMMUNE REGULATOR"/>
    <property type="match status" value="1"/>
</dbReference>
<feature type="compositionally biased region" description="Pro residues" evidence="3">
    <location>
        <begin position="50"/>
        <end position="62"/>
    </location>
</feature>
<evidence type="ECO:0000259" key="4">
    <source>
        <dbReference type="Pfam" id="PF16135"/>
    </source>
</evidence>
<comment type="subcellular location">
    <subcellularLocation>
        <location evidence="1">Nucleus</location>
    </subcellularLocation>
</comment>
<dbReference type="Proteomes" id="UP000197138">
    <property type="component" value="Unassembled WGS sequence"/>
</dbReference>
<dbReference type="GO" id="GO:0005634">
    <property type="term" value="C:nucleus"/>
    <property type="evidence" value="ECO:0007669"/>
    <property type="project" value="UniProtKB-SubCell"/>
</dbReference>
<protein>
    <recommendedName>
        <fullName evidence="4">Tify domain-containing protein</fullName>
    </recommendedName>
</protein>
<dbReference type="Pfam" id="PF16135">
    <property type="entry name" value="TDBD"/>
    <property type="match status" value="1"/>
</dbReference>
<dbReference type="GO" id="GO:0000977">
    <property type="term" value="F:RNA polymerase II transcription regulatory region sequence-specific DNA binding"/>
    <property type="evidence" value="ECO:0007669"/>
    <property type="project" value="TreeGrafter"/>
</dbReference>
<evidence type="ECO:0000256" key="3">
    <source>
        <dbReference type="SAM" id="MobiDB-lite"/>
    </source>
</evidence>
<keyword evidence="2" id="KW-0539">Nucleus</keyword>
<proteinExistence type="predicted"/>
<evidence type="ECO:0000256" key="1">
    <source>
        <dbReference type="ARBA" id="ARBA00004123"/>
    </source>
</evidence>
<dbReference type="InterPro" id="IPR032308">
    <property type="entry name" value="TDBD"/>
</dbReference>
<feature type="region of interest" description="Disordered" evidence="3">
    <location>
        <begin position="1"/>
        <end position="65"/>
    </location>
</feature>
<feature type="compositionally biased region" description="Basic residues" evidence="3">
    <location>
        <begin position="11"/>
        <end position="20"/>
    </location>
</feature>
<organism evidence="5 6">
    <name type="scientific">Punica granatum</name>
    <name type="common">Pomegranate</name>
    <dbReference type="NCBI Taxonomy" id="22663"/>
    <lineage>
        <taxon>Eukaryota</taxon>
        <taxon>Viridiplantae</taxon>
        <taxon>Streptophyta</taxon>
        <taxon>Embryophyta</taxon>
        <taxon>Tracheophyta</taxon>
        <taxon>Spermatophyta</taxon>
        <taxon>Magnoliopsida</taxon>
        <taxon>eudicotyledons</taxon>
        <taxon>Gunneridae</taxon>
        <taxon>Pentapetalae</taxon>
        <taxon>rosids</taxon>
        <taxon>malvids</taxon>
        <taxon>Myrtales</taxon>
        <taxon>Lythraceae</taxon>
        <taxon>Punica</taxon>
    </lineage>
</organism>
<dbReference type="GO" id="GO:0045944">
    <property type="term" value="P:positive regulation of transcription by RNA polymerase II"/>
    <property type="evidence" value="ECO:0007669"/>
    <property type="project" value="TreeGrafter"/>
</dbReference>
<evidence type="ECO:0000313" key="6">
    <source>
        <dbReference type="Proteomes" id="UP000197138"/>
    </source>
</evidence>
<dbReference type="GO" id="GO:0003682">
    <property type="term" value="F:chromatin binding"/>
    <property type="evidence" value="ECO:0007669"/>
    <property type="project" value="TreeGrafter"/>
</dbReference>
<dbReference type="GO" id="GO:0042393">
    <property type="term" value="F:histone binding"/>
    <property type="evidence" value="ECO:0007669"/>
    <property type="project" value="TreeGrafter"/>
</dbReference>
<feature type="region of interest" description="Disordered" evidence="3">
    <location>
        <begin position="462"/>
        <end position="481"/>
    </location>
</feature>
<sequence>MSHLISQKREEKKKRKKKKGLQSPKLILRFFLGSPPPAIPVPTVAGAPPSSWPRPPSSPPLPRSLLQFEPPAHAVAGKLVIGFLFHRGHMTSQGFWMPKGGGDSNDGEMAYDSTSRVEAKRSHQWFMDGSESDLLPSKKQALELTSNNSFLELLNSNPSQWGAASGFQTASGHLGEQLFDAESARMVNYDERGIPSIGAGKMNMAMGRKIHEDLLLSDSSFGLSMSHVSEDPASGLNYGGARKVKVSQVKGPEHVIPVSMGHGYNKMESNHLFMPHAFVRNDENPISLALPSGLGAGDDSIISLGNTNGGDNSGISMGKPHGVEDESASIGQTYREDENSVSIGHVIGKECNNIMSIGQGYQSDGCTMSMNHMYNKEGNSSSVSVGNSYEKSENIMSHSFGKGQSTIISFGGGDDDTNSSSRLVYNYEMLMGQASLQMPDAIGNMGLVGSNGDAQVILSGAGSNSKKKEEHNINKKSPSNNFPSNVRSLLSTGILDGVHVKYIAWSREKELRGIIRGCGYLCGCASCNYTKVINAYEFERHAGCKTKHPNNHIYFENGKTIYGTVQELRSTPQHMLFEVMQTITGSPINQKSFRLWKGAAT</sequence>